<evidence type="ECO:0000313" key="3">
    <source>
        <dbReference type="Proteomes" id="UP001562457"/>
    </source>
</evidence>
<evidence type="ECO:0000313" key="2">
    <source>
        <dbReference type="EMBL" id="GAB0173747.1"/>
    </source>
</evidence>
<dbReference type="RefSeq" id="WP_369607749.1">
    <property type="nucleotide sequence ID" value="NZ_BAAFHN010000058.1"/>
</dbReference>
<proteinExistence type="predicted"/>
<sequence length="251" mass="28414">MQDIGVDAGRYNSYVDIANAGAKELIASFLGIPKTIEKEFIRTKFGIKTDEFGRSVFGVITETFSQTIENPDLSAVYKVWEDYAKGVNKSVNEALLESLNTYINTGNNYQTWLYNFKGQESEALKFQAELAKQQVERITEGLGAENVTIDNYMQFREDMLKRSFDPETIANINALGEALISSAEATKKYEEALKGEKKTKLNMIDPFLAKTKKLEDLQNNKDDTQEKLSIQMLSTLKQILRTNQESLEMAK</sequence>
<organism evidence="2 3">
    <name type="scientific">Helicobacter trogontum</name>
    <dbReference type="NCBI Taxonomy" id="50960"/>
    <lineage>
        <taxon>Bacteria</taxon>
        <taxon>Pseudomonadati</taxon>
        <taxon>Campylobacterota</taxon>
        <taxon>Epsilonproteobacteria</taxon>
        <taxon>Campylobacterales</taxon>
        <taxon>Helicobacteraceae</taxon>
        <taxon>Helicobacter</taxon>
    </lineage>
</organism>
<gene>
    <name evidence="2" type="ORF">NHP164001_17680</name>
</gene>
<dbReference type="EMBL" id="BAAFHN010000058">
    <property type="protein sequence ID" value="GAB0173747.1"/>
    <property type="molecule type" value="Genomic_DNA"/>
</dbReference>
<name>A0ABQ0D5X5_9HELI</name>
<feature type="coiled-coil region" evidence="1">
    <location>
        <begin position="207"/>
        <end position="234"/>
    </location>
</feature>
<accession>A0ABQ0D5X5</accession>
<dbReference type="Proteomes" id="UP001562457">
    <property type="component" value="Unassembled WGS sequence"/>
</dbReference>
<reference evidence="2 3" key="1">
    <citation type="submission" date="2024-06" db="EMBL/GenBank/DDBJ databases">
        <title>Draft genome sequence of Helicobacter trogontum NHP16-4001.</title>
        <authorList>
            <person name="Rimbara E."/>
            <person name="Suzuki M."/>
        </authorList>
    </citation>
    <scope>NUCLEOTIDE SEQUENCE [LARGE SCALE GENOMIC DNA]</scope>
    <source>
        <strain evidence="2 3">NHP16-4001</strain>
    </source>
</reference>
<keyword evidence="1" id="KW-0175">Coiled coil</keyword>
<keyword evidence="3" id="KW-1185">Reference proteome</keyword>
<comment type="caution">
    <text evidence="2">The sequence shown here is derived from an EMBL/GenBank/DDBJ whole genome shotgun (WGS) entry which is preliminary data.</text>
</comment>
<evidence type="ECO:0000256" key="1">
    <source>
        <dbReference type="SAM" id="Coils"/>
    </source>
</evidence>
<protein>
    <submittedName>
        <fullName evidence="2">Uncharacterized protein</fullName>
    </submittedName>
</protein>